<evidence type="ECO:0000313" key="2">
    <source>
        <dbReference type="Proteomes" id="UP001519343"/>
    </source>
</evidence>
<evidence type="ECO:0000313" key="1">
    <source>
        <dbReference type="EMBL" id="MBP1934415.1"/>
    </source>
</evidence>
<dbReference type="EMBL" id="JAGGKT010000021">
    <property type="protein sequence ID" value="MBP1934415.1"/>
    <property type="molecule type" value="Genomic_DNA"/>
</dbReference>
<proteinExistence type="predicted"/>
<accession>A0ABS4GVV7</accession>
<gene>
    <name evidence="1" type="ORF">J2Z37_004435</name>
</gene>
<name>A0ABS4GVV7_9BACL</name>
<protein>
    <recommendedName>
        <fullName evidence="3">Transposase</fullName>
    </recommendedName>
</protein>
<reference evidence="1 2" key="1">
    <citation type="submission" date="2021-03" db="EMBL/GenBank/DDBJ databases">
        <title>Genomic Encyclopedia of Type Strains, Phase IV (KMG-IV): sequencing the most valuable type-strain genomes for metagenomic binning, comparative biology and taxonomic classification.</title>
        <authorList>
            <person name="Goeker M."/>
        </authorList>
    </citation>
    <scope>NUCLEOTIDE SEQUENCE [LARGE SCALE GENOMIC DNA]</scope>
    <source>
        <strain evidence="1 2">DSM 24738</strain>
    </source>
</reference>
<comment type="caution">
    <text evidence="1">The sequence shown here is derived from an EMBL/GenBank/DDBJ whole genome shotgun (WGS) entry which is preliminary data.</text>
</comment>
<organism evidence="1 2">
    <name type="scientific">Ammoniphilus resinae</name>
    <dbReference type="NCBI Taxonomy" id="861532"/>
    <lineage>
        <taxon>Bacteria</taxon>
        <taxon>Bacillati</taxon>
        <taxon>Bacillota</taxon>
        <taxon>Bacilli</taxon>
        <taxon>Bacillales</taxon>
        <taxon>Paenibacillaceae</taxon>
        <taxon>Aneurinibacillus group</taxon>
        <taxon>Ammoniphilus</taxon>
    </lineage>
</organism>
<sequence length="38" mass="4432">MERMNFVGVMKIKALLGIGENELHRGDEDQSAAWNWRE</sequence>
<dbReference type="Proteomes" id="UP001519343">
    <property type="component" value="Unassembled WGS sequence"/>
</dbReference>
<keyword evidence="2" id="KW-1185">Reference proteome</keyword>
<evidence type="ECO:0008006" key="3">
    <source>
        <dbReference type="Google" id="ProtNLM"/>
    </source>
</evidence>